<evidence type="ECO:0000313" key="1">
    <source>
        <dbReference type="EMBL" id="QWG18101.1"/>
    </source>
</evidence>
<proteinExistence type="predicted"/>
<dbReference type="EMBL" id="CP076135">
    <property type="protein sequence ID" value="QWG18101.1"/>
    <property type="molecule type" value="Genomic_DNA"/>
</dbReference>
<dbReference type="InterPro" id="IPR014710">
    <property type="entry name" value="RmlC-like_jellyroll"/>
</dbReference>
<dbReference type="Proteomes" id="UP000680805">
    <property type="component" value="Chromosome"/>
</dbReference>
<accession>A0A975NP37</accession>
<dbReference type="SUPFAM" id="SSF51182">
    <property type="entry name" value="RmlC-like cupins"/>
    <property type="match status" value="1"/>
</dbReference>
<dbReference type="CDD" id="cd06989">
    <property type="entry name" value="cupin_DRT102"/>
    <property type="match status" value="1"/>
</dbReference>
<evidence type="ECO:0000313" key="2">
    <source>
        <dbReference type="Proteomes" id="UP000680805"/>
    </source>
</evidence>
<dbReference type="AlphaFoldDB" id="A0A975NP37"/>
<sequence length="164" mass="16905">MKLAQHSSAVRLIALALGSAAIVGGTASLPAAEPHHTVVSGDAVNWGAAPPSLPSGARAAALLGSPAKEGPFVLRLKFPAGFTIPPHRHSKDELVTVISGGFAIGSGEKLDRASSKPLPPASFVHLPAGMPHYAWTEIETVVQVNGVGPFDVLYIDPADDPRNK</sequence>
<dbReference type="InterPro" id="IPR028013">
    <property type="entry name" value="DUF4437"/>
</dbReference>
<protein>
    <submittedName>
        <fullName evidence="1">Cupin domain-containing protein</fullName>
    </submittedName>
</protein>
<dbReference type="Pfam" id="PF14499">
    <property type="entry name" value="DUF4437"/>
    <property type="match status" value="1"/>
</dbReference>
<reference evidence="1" key="1">
    <citation type="submission" date="2021-06" db="EMBL/GenBank/DDBJ databases">
        <title>Bradyrhizobium sp. S2-11-2 Genome sequencing.</title>
        <authorList>
            <person name="Jin L."/>
        </authorList>
    </citation>
    <scope>NUCLEOTIDE SEQUENCE</scope>
    <source>
        <strain evidence="1">S2-11-2</strain>
    </source>
</reference>
<gene>
    <name evidence="1" type="ORF">KMZ68_24675</name>
</gene>
<dbReference type="RefSeq" id="WP_215613702.1">
    <property type="nucleotide sequence ID" value="NZ_CP076135.1"/>
</dbReference>
<dbReference type="KEGG" id="bsei:KMZ68_24675"/>
<dbReference type="Gene3D" id="2.60.120.10">
    <property type="entry name" value="Jelly Rolls"/>
    <property type="match status" value="1"/>
</dbReference>
<organism evidence="1 2">
    <name type="scientific">Bradyrhizobium sediminis</name>
    <dbReference type="NCBI Taxonomy" id="2840469"/>
    <lineage>
        <taxon>Bacteria</taxon>
        <taxon>Pseudomonadati</taxon>
        <taxon>Pseudomonadota</taxon>
        <taxon>Alphaproteobacteria</taxon>
        <taxon>Hyphomicrobiales</taxon>
        <taxon>Nitrobacteraceae</taxon>
        <taxon>Bradyrhizobium</taxon>
    </lineage>
</organism>
<name>A0A975NP37_9BRAD</name>
<dbReference type="InterPro" id="IPR011051">
    <property type="entry name" value="RmlC_Cupin_sf"/>
</dbReference>